<reference evidence="7 8" key="1">
    <citation type="submission" date="2020-08" db="EMBL/GenBank/DDBJ databases">
        <title>Genome public.</title>
        <authorList>
            <person name="Liu C."/>
            <person name="Sun Q."/>
        </authorList>
    </citation>
    <scope>NUCLEOTIDE SEQUENCE [LARGE SCALE GENOMIC DNA]</scope>
    <source>
        <strain evidence="7 8">NSJ-9</strain>
    </source>
</reference>
<dbReference type="InterPro" id="IPR013324">
    <property type="entry name" value="RNA_pol_sigma_r3/r4-like"/>
</dbReference>
<dbReference type="PANTHER" id="PTHR43133">
    <property type="entry name" value="RNA POLYMERASE ECF-TYPE SIGMA FACTO"/>
    <property type="match status" value="1"/>
</dbReference>
<accession>A0ABR7GH24</accession>
<dbReference type="InterPro" id="IPR013325">
    <property type="entry name" value="RNA_pol_sigma_r2"/>
</dbReference>
<dbReference type="PANTHER" id="PTHR43133:SF51">
    <property type="entry name" value="RNA POLYMERASE SIGMA FACTOR"/>
    <property type="match status" value="1"/>
</dbReference>
<dbReference type="CDD" id="cd06171">
    <property type="entry name" value="Sigma70_r4"/>
    <property type="match status" value="1"/>
</dbReference>
<comment type="caution">
    <text evidence="7">The sequence shown here is derived from an EMBL/GenBank/DDBJ whole genome shotgun (WGS) entry which is preliminary data.</text>
</comment>
<evidence type="ECO:0000256" key="4">
    <source>
        <dbReference type="ARBA" id="ARBA00023163"/>
    </source>
</evidence>
<dbReference type="Proteomes" id="UP000643810">
    <property type="component" value="Unassembled WGS sequence"/>
</dbReference>
<dbReference type="NCBIfam" id="TIGR02937">
    <property type="entry name" value="sigma70-ECF"/>
    <property type="match status" value="1"/>
</dbReference>
<protein>
    <submittedName>
        <fullName evidence="7">Sigma-70 family RNA polymerase sigma factor</fullName>
    </submittedName>
</protein>
<keyword evidence="3" id="KW-0731">Sigma factor</keyword>
<proteinExistence type="inferred from homology"/>
<evidence type="ECO:0000259" key="5">
    <source>
        <dbReference type="Pfam" id="PF04542"/>
    </source>
</evidence>
<dbReference type="InterPro" id="IPR014284">
    <property type="entry name" value="RNA_pol_sigma-70_dom"/>
</dbReference>
<dbReference type="InterPro" id="IPR039425">
    <property type="entry name" value="RNA_pol_sigma-70-like"/>
</dbReference>
<dbReference type="SUPFAM" id="SSF88946">
    <property type="entry name" value="Sigma2 domain of RNA polymerase sigma factors"/>
    <property type="match status" value="1"/>
</dbReference>
<evidence type="ECO:0000256" key="1">
    <source>
        <dbReference type="ARBA" id="ARBA00010641"/>
    </source>
</evidence>
<feature type="domain" description="RNA polymerase sigma-70 region 2" evidence="5">
    <location>
        <begin position="24"/>
        <end position="90"/>
    </location>
</feature>
<dbReference type="InterPro" id="IPR013249">
    <property type="entry name" value="RNA_pol_sigma70_r4_t2"/>
</dbReference>
<dbReference type="EMBL" id="JACOPG010000002">
    <property type="protein sequence ID" value="MBC5686071.1"/>
    <property type="molecule type" value="Genomic_DNA"/>
</dbReference>
<organism evidence="7 8">
    <name type="scientific">Roseburia lenta</name>
    <dbReference type="NCBI Taxonomy" id="2763061"/>
    <lineage>
        <taxon>Bacteria</taxon>
        <taxon>Bacillati</taxon>
        <taxon>Bacillota</taxon>
        <taxon>Clostridia</taxon>
        <taxon>Lachnospirales</taxon>
        <taxon>Lachnospiraceae</taxon>
        <taxon>Roseburia</taxon>
    </lineage>
</organism>
<evidence type="ECO:0000259" key="6">
    <source>
        <dbReference type="Pfam" id="PF08281"/>
    </source>
</evidence>
<dbReference type="Pfam" id="PF08281">
    <property type="entry name" value="Sigma70_r4_2"/>
    <property type="match status" value="1"/>
</dbReference>
<keyword evidence="8" id="KW-1185">Reference proteome</keyword>
<comment type="similarity">
    <text evidence="1">Belongs to the sigma-70 factor family. ECF subfamily.</text>
</comment>
<dbReference type="Gene3D" id="1.10.1740.10">
    <property type="match status" value="1"/>
</dbReference>
<dbReference type="InterPro" id="IPR036388">
    <property type="entry name" value="WH-like_DNA-bd_sf"/>
</dbReference>
<evidence type="ECO:0000256" key="2">
    <source>
        <dbReference type="ARBA" id="ARBA00023015"/>
    </source>
</evidence>
<dbReference type="SUPFAM" id="SSF88659">
    <property type="entry name" value="Sigma3 and sigma4 domains of RNA polymerase sigma factors"/>
    <property type="match status" value="1"/>
</dbReference>
<dbReference type="Pfam" id="PF04542">
    <property type="entry name" value="Sigma70_r2"/>
    <property type="match status" value="1"/>
</dbReference>
<sequence length="169" mass="20317">MSKIENGYLIDQAKGRDPDAFAELMQLYMQDMYRVALAILMNDEDAADAIQDTILACWEKIHTLRKREFFKTWLTRILINKCYDIRKKRRNCVELEEYAEPITEDKSDWEFREALESLDEKYRIIMTLFYSQGYRIDEIADMLKLPKSTVQTRLQRGRERLAVYYRKYG</sequence>
<dbReference type="Gene3D" id="1.10.10.10">
    <property type="entry name" value="Winged helix-like DNA-binding domain superfamily/Winged helix DNA-binding domain"/>
    <property type="match status" value="1"/>
</dbReference>
<keyword evidence="4" id="KW-0804">Transcription</keyword>
<gene>
    <name evidence="7" type="ORF">H8R94_05545</name>
</gene>
<name>A0ABR7GH24_9FIRM</name>
<evidence type="ECO:0000313" key="8">
    <source>
        <dbReference type="Proteomes" id="UP000643810"/>
    </source>
</evidence>
<dbReference type="RefSeq" id="WP_186854108.1">
    <property type="nucleotide sequence ID" value="NZ_JACOPG010000002.1"/>
</dbReference>
<keyword evidence="2" id="KW-0805">Transcription regulation</keyword>
<dbReference type="InterPro" id="IPR007627">
    <property type="entry name" value="RNA_pol_sigma70_r2"/>
</dbReference>
<evidence type="ECO:0000313" key="7">
    <source>
        <dbReference type="EMBL" id="MBC5686071.1"/>
    </source>
</evidence>
<evidence type="ECO:0000256" key="3">
    <source>
        <dbReference type="ARBA" id="ARBA00023082"/>
    </source>
</evidence>
<feature type="domain" description="RNA polymerase sigma factor 70 region 4 type 2" evidence="6">
    <location>
        <begin position="110"/>
        <end position="161"/>
    </location>
</feature>